<name>A0A8B6CUF0_MYTGA</name>
<accession>A0A8B6CUF0</accession>
<dbReference type="EMBL" id="UYJE01002302">
    <property type="protein sequence ID" value="VDI09551.1"/>
    <property type="molecule type" value="Genomic_DNA"/>
</dbReference>
<reference evidence="1" key="1">
    <citation type="submission" date="2018-11" db="EMBL/GenBank/DDBJ databases">
        <authorList>
            <person name="Alioto T."/>
            <person name="Alioto T."/>
        </authorList>
    </citation>
    <scope>NUCLEOTIDE SEQUENCE</scope>
</reference>
<proteinExistence type="predicted"/>
<protein>
    <submittedName>
        <fullName evidence="1">Uncharacterized protein</fullName>
    </submittedName>
</protein>
<evidence type="ECO:0000313" key="1">
    <source>
        <dbReference type="EMBL" id="VDI09551.1"/>
    </source>
</evidence>
<dbReference type="AlphaFoldDB" id="A0A8B6CUF0"/>
<sequence>MDVSANIWDDEPNLQAVVRFCKGTISLAQFELALGKGEQLEEAILVAARSQRIRTGKGIDDDTETADMTDLRTIEDHDTFVRSQEMKKKEGSKVKDDSHVIKMPIVIEHMDIAMKKSDGDFKDDGKGNLNNEEKKNTIGKILHDLFRSVKCAKKCCKHLRIHSSKF</sequence>
<organism evidence="1 2">
    <name type="scientific">Mytilus galloprovincialis</name>
    <name type="common">Mediterranean mussel</name>
    <dbReference type="NCBI Taxonomy" id="29158"/>
    <lineage>
        <taxon>Eukaryota</taxon>
        <taxon>Metazoa</taxon>
        <taxon>Spiralia</taxon>
        <taxon>Lophotrochozoa</taxon>
        <taxon>Mollusca</taxon>
        <taxon>Bivalvia</taxon>
        <taxon>Autobranchia</taxon>
        <taxon>Pteriomorphia</taxon>
        <taxon>Mytilida</taxon>
        <taxon>Mytiloidea</taxon>
        <taxon>Mytilidae</taxon>
        <taxon>Mytilinae</taxon>
        <taxon>Mytilus</taxon>
    </lineage>
</organism>
<evidence type="ECO:0000313" key="2">
    <source>
        <dbReference type="Proteomes" id="UP000596742"/>
    </source>
</evidence>
<dbReference type="Proteomes" id="UP000596742">
    <property type="component" value="Unassembled WGS sequence"/>
</dbReference>
<keyword evidence="2" id="KW-1185">Reference proteome</keyword>
<comment type="caution">
    <text evidence="1">The sequence shown here is derived from an EMBL/GenBank/DDBJ whole genome shotgun (WGS) entry which is preliminary data.</text>
</comment>
<gene>
    <name evidence="1" type="ORF">MGAL_10B029302</name>
</gene>